<gene>
    <name evidence="1" type="ORF">G352_23876</name>
</gene>
<protein>
    <submittedName>
        <fullName evidence="1">Uncharacterized protein</fullName>
    </submittedName>
</protein>
<sequence length="137" mass="14838">MADAGYELQVDQGRLGQQVQPILARKAASLTRRIAAQAKMNVPVRTGNLGRSIQEDPIVFSGPFRVTSGVTATASYAAAVHEGTRPHVIRARNARALAFPGDGGRTVFRRSVNHPGTRPRPFLRNAAEQVIRDEQLG</sequence>
<comment type="caution">
    <text evidence="1">The sequence shown here is derived from an EMBL/GenBank/DDBJ whole genome shotgun (WGS) entry which is preliminary data.</text>
</comment>
<dbReference type="RefSeq" id="WP_003938836.1">
    <property type="nucleotide sequence ID" value="NZ_AOEX01000093.1"/>
</dbReference>
<dbReference type="PATRIC" id="fig|1278076.4.peg.4891"/>
<evidence type="ECO:0000313" key="2">
    <source>
        <dbReference type="Proteomes" id="UP000011731"/>
    </source>
</evidence>
<dbReference type="AlphaFoldDB" id="M2YYF2"/>
<reference evidence="1 2" key="1">
    <citation type="journal article" date="2013" name="Genome Announc.">
        <title>Draft Genome Sequence of Rhodococcus ruber Strain BKS 20-38.</title>
        <authorList>
            <person name="Bala M."/>
            <person name="Kumar S."/>
            <person name="Raghava G.P."/>
            <person name="Mayilraj S."/>
        </authorList>
    </citation>
    <scope>NUCLEOTIDE SEQUENCE [LARGE SCALE GENOMIC DNA]</scope>
    <source>
        <strain evidence="1 2">BKS 20-38</strain>
    </source>
</reference>
<keyword evidence="2" id="KW-1185">Reference proteome</keyword>
<accession>M2YYF2</accession>
<proteinExistence type="predicted"/>
<evidence type="ECO:0000313" key="1">
    <source>
        <dbReference type="EMBL" id="EME53733.1"/>
    </source>
</evidence>
<name>M2YYF2_9NOCA</name>
<dbReference type="Proteomes" id="UP000011731">
    <property type="component" value="Unassembled WGS sequence"/>
</dbReference>
<organism evidence="1 2">
    <name type="scientific">Rhodococcus ruber BKS 20-38</name>
    <dbReference type="NCBI Taxonomy" id="1278076"/>
    <lineage>
        <taxon>Bacteria</taxon>
        <taxon>Bacillati</taxon>
        <taxon>Actinomycetota</taxon>
        <taxon>Actinomycetes</taxon>
        <taxon>Mycobacteriales</taxon>
        <taxon>Nocardiaceae</taxon>
        <taxon>Rhodococcus</taxon>
    </lineage>
</organism>
<dbReference type="EMBL" id="AOEX01000093">
    <property type="protein sequence ID" value="EME53733.1"/>
    <property type="molecule type" value="Genomic_DNA"/>
</dbReference>